<protein>
    <submittedName>
        <fullName evidence="2">Uncharacterized protein</fullName>
    </submittedName>
</protein>
<evidence type="ECO:0000313" key="3">
    <source>
        <dbReference type="Proteomes" id="UP000765509"/>
    </source>
</evidence>
<dbReference type="Proteomes" id="UP000765509">
    <property type="component" value="Unassembled WGS sequence"/>
</dbReference>
<keyword evidence="3" id="KW-1185">Reference proteome</keyword>
<organism evidence="2 3">
    <name type="scientific">Austropuccinia psidii MF-1</name>
    <dbReference type="NCBI Taxonomy" id="1389203"/>
    <lineage>
        <taxon>Eukaryota</taxon>
        <taxon>Fungi</taxon>
        <taxon>Dikarya</taxon>
        <taxon>Basidiomycota</taxon>
        <taxon>Pucciniomycotina</taxon>
        <taxon>Pucciniomycetes</taxon>
        <taxon>Pucciniales</taxon>
        <taxon>Sphaerophragmiaceae</taxon>
        <taxon>Austropuccinia</taxon>
    </lineage>
</organism>
<feature type="compositionally biased region" description="Basic and acidic residues" evidence="1">
    <location>
        <begin position="1"/>
        <end position="21"/>
    </location>
</feature>
<accession>A0A9Q3CZ23</accession>
<proteinExistence type="predicted"/>
<dbReference type="EMBL" id="AVOT02011077">
    <property type="protein sequence ID" value="MBW0491428.1"/>
    <property type="molecule type" value="Genomic_DNA"/>
</dbReference>
<gene>
    <name evidence="2" type="ORF">O181_031143</name>
</gene>
<reference evidence="2" key="1">
    <citation type="submission" date="2021-03" db="EMBL/GenBank/DDBJ databases">
        <title>Draft genome sequence of rust myrtle Austropuccinia psidii MF-1, a brazilian biotype.</title>
        <authorList>
            <person name="Quecine M.C."/>
            <person name="Pachon D.M.R."/>
            <person name="Bonatelli M.L."/>
            <person name="Correr F.H."/>
            <person name="Franceschini L.M."/>
            <person name="Leite T.F."/>
            <person name="Margarido G.R.A."/>
            <person name="Almeida C.A."/>
            <person name="Ferrarezi J.A."/>
            <person name="Labate C.A."/>
        </authorList>
    </citation>
    <scope>NUCLEOTIDE SEQUENCE</scope>
    <source>
        <strain evidence="2">MF-1</strain>
    </source>
</reference>
<dbReference type="AlphaFoldDB" id="A0A9Q3CZ23"/>
<feature type="region of interest" description="Disordered" evidence="1">
    <location>
        <begin position="1"/>
        <end position="61"/>
    </location>
</feature>
<sequence>MASIEGKYKNDAFNSRMKEKQPTSTKKVPKQTPVASRSHSNVKKQPKSQEKGKGKATARKPYSWGYRIPNIHQDAMENVFQIARTMLVMKKIDEAPF</sequence>
<comment type="caution">
    <text evidence="2">The sequence shown here is derived from an EMBL/GenBank/DDBJ whole genome shotgun (WGS) entry which is preliminary data.</text>
</comment>
<evidence type="ECO:0000256" key="1">
    <source>
        <dbReference type="SAM" id="MobiDB-lite"/>
    </source>
</evidence>
<evidence type="ECO:0000313" key="2">
    <source>
        <dbReference type="EMBL" id="MBW0491428.1"/>
    </source>
</evidence>
<name>A0A9Q3CZ23_9BASI</name>